<keyword evidence="1" id="KW-0433">Leucine-rich repeat</keyword>
<organism evidence="8 9">
    <name type="scientific">Liquidambar formosana</name>
    <name type="common">Formosan gum</name>
    <dbReference type="NCBI Taxonomy" id="63359"/>
    <lineage>
        <taxon>Eukaryota</taxon>
        <taxon>Viridiplantae</taxon>
        <taxon>Streptophyta</taxon>
        <taxon>Embryophyta</taxon>
        <taxon>Tracheophyta</taxon>
        <taxon>Spermatophyta</taxon>
        <taxon>Magnoliopsida</taxon>
        <taxon>eudicotyledons</taxon>
        <taxon>Gunneridae</taxon>
        <taxon>Pentapetalae</taxon>
        <taxon>Saxifragales</taxon>
        <taxon>Altingiaceae</taxon>
        <taxon>Liquidambar</taxon>
    </lineage>
</organism>
<keyword evidence="3" id="KW-0611">Plant defense</keyword>
<dbReference type="InterPro" id="IPR056789">
    <property type="entry name" value="LRR_R13L1-DRL21"/>
</dbReference>
<dbReference type="EMBL" id="JBBPBK010000001">
    <property type="protein sequence ID" value="KAK9291965.1"/>
    <property type="molecule type" value="Genomic_DNA"/>
</dbReference>
<dbReference type="InterPro" id="IPR001611">
    <property type="entry name" value="Leu-rich_rpt"/>
</dbReference>
<dbReference type="Gene3D" id="1.10.8.430">
    <property type="entry name" value="Helical domain of apoptotic protease-activating factors"/>
    <property type="match status" value="1"/>
</dbReference>
<accession>A0AAP0SCC5</accession>
<dbReference type="GO" id="GO:0006952">
    <property type="term" value="P:defense response"/>
    <property type="evidence" value="ECO:0007669"/>
    <property type="project" value="UniProtKB-KW"/>
</dbReference>
<sequence length="927" mass="106255">MCAGGKRKVNCILSSPLNVFNDWIQRNEIARRIKDITLSLEEIEKEKAKFQLGETSKSNEPEPPQTTSMVNESKVFGRSMDKEIITRKLLSKAEEETRDVTSISIVGMGGIGKTTLAQVVFNDDRVQNHFLLRIWVCVSKTFDERRIAKAIIEQVGDNVPEFTEWETLQQRLRSSVMGKRFLLVLDDVWTQEFSKWESLKLPLRQGAPGSRILITTRNEGVAVIVGSSETHTLGLLSEQDCWSLFRTIAFSGKRGKELESLEEIGKLISRKCKGLPLVAKTLGNLMLYRRTKQDWQNVLVNDTWNLLEGEEGNLSKPLLLSYYDLPSHLKQCFIICAIFPKGDLIKKDDLIKLWMANGFLSSKERRELEVVGEQYYDDLVGRSFFQDLEKDEDGNILCCKVHDFVHHFARSLVMNECFVMENEGEEESDCSKARHLTLEDSDEIPPSIYNAKSLRTLIKKGKQKRLHTIPRDFFNHLRRLRAIDLSHNSILRIPCEIEKLMHLRYLDLSGSPLEELPDAVSSLYNLQTLKLIDCHNLCKLPQGMENLVNLRHLEIDGTDSLTYLPKGVGRLRSLRTLSKFIVSKGSRGCQIEQLKDLNYLRERLRILGLGNLTSAARAAEAELRNKQHICGLVLDFRVQRGRGEDNSEAQERIEGVIEHLQPHQKLENLEISCYPGTRLPSFMGKLPCLEKLLISGMNRVKYMDHDFFGVSNNEELLVSFPKLKELEFHYMDEWELCHTSVTGSNDDTHSRVIIAPSLCDLTLLCCLRLKGLPHNLLPITLLRELCIDTCPNLTWTRSFLLLPHLEKLTLKGDAGVLSRSFSNRQISLPNLRDLKICWSPHWSLQEGFGQLTELQSLEIYYSRHIIYMSDELQYLTKLQKLRVIGCRILGPRCQENIGEDWEKISHIPCVHIEIAEEMDKNTSFGSH</sequence>
<dbReference type="Pfam" id="PF25019">
    <property type="entry name" value="LRR_R13L1-DRL21"/>
    <property type="match status" value="1"/>
</dbReference>
<dbReference type="SUPFAM" id="SSF52058">
    <property type="entry name" value="L domain-like"/>
    <property type="match status" value="1"/>
</dbReference>
<dbReference type="SUPFAM" id="SSF52540">
    <property type="entry name" value="P-loop containing nucleoside triphosphate hydrolases"/>
    <property type="match status" value="1"/>
</dbReference>
<dbReference type="Gene3D" id="3.40.50.300">
    <property type="entry name" value="P-loop containing nucleotide triphosphate hydrolases"/>
    <property type="match status" value="1"/>
</dbReference>
<dbReference type="Proteomes" id="UP001415857">
    <property type="component" value="Unassembled WGS sequence"/>
</dbReference>
<protein>
    <submittedName>
        <fullName evidence="8">Uncharacterized protein</fullName>
    </submittedName>
</protein>
<dbReference type="Pfam" id="PF23559">
    <property type="entry name" value="WHD_DRP"/>
    <property type="match status" value="1"/>
</dbReference>
<evidence type="ECO:0000313" key="8">
    <source>
        <dbReference type="EMBL" id="KAK9291965.1"/>
    </source>
</evidence>
<keyword evidence="9" id="KW-1185">Reference proteome</keyword>
<proteinExistence type="predicted"/>
<dbReference type="InterPro" id="IPR036388">
    <property type="entry name" value="WH-like_DNA-bd_sf"/>
</dbReference>
<evidence type="ECO:0000313" key="9">
    <source>
        <dbReference type="Proteomes" id="UP001415857"/>
    </source>
</evidence>
<reference evidence="8 9" key="1">
    <citation type="journal article" date="2024" name="Plant J.">
        <title>Genome sequences and population genomics reveal climatic adaptation and genomic divergence between two closely related sweetgum species.</title>
        <authorList>
            <person name="Xu W.Q."/>
            <person name="Ren C.Q."/>
            <person name="Zhang X.Y."/>
            <person name="Comes H.P."/>
            <person name="Liu X.H."/>
            <person name="Li Y.G."/>
            <person name="Kettle C.J."/>
            <person name="Jalonen R."/>
            <person name="Gaisberger H."/>
            <person name="Ma Y.Z."/>
            <person name="Qiu Y.X."/>
        </authorList>
    </citation>
    <scope>NUCLEOTIDE SEQUENCE [LARGE SCALE GENOMIC DNA]</scope>
    <source>
        <strain evidence="8">Hangzhou</strain>
    </source>
</reference>
<dbReference type="InterPro" id="IPR032675">
    <property type="entry name" value="LRR_dom_sf"/>
</dbReference>
<evidence type="ECO:0000259" key="7">
    <source>
        <dbReference type="Pfam" id="PF25019"/>
    </source>
</evidence>
<dbReference type="GO" id="GO:0043531">
    <property type="term" value="F:ADP binding"/>
    <property type="evidence" value="ECO:0007669"/>
    <property type="project" value="InterPro"/>
</dbReference>
<evidence type="ECO:0000256" key="3">
    <source>
        <dbReference type="ARBA" id="ARBA00022821"/>
    </source>
</evidence>
<gene>
    <name evidence="8" type="ORF">L1049_019917</name>
</gene>
<dbReference type="InterPro" id="IPR002182">
    <property type="entry name" value="NB-ARC"/>
</dbReference>
<feature type="region of interest" description="Disordered" evidence="4">
    <location>
        <begin position="50"/>
        <end position="69"/>
    </location>
</feature>
<dbReference type="Pfam" id="PF13855">
    <property type="entry name" value="LRR_8"/>
    <property type="match status" value="1"/>
</dbReference>
<dbReference type="InterPro" id="IPR027417">
    <property type="entry name" value="P-loop_NTPase"/>
</dbReference>
<feature type="domain" description="NB-ARC" evidence="5">
    <location>
        <begin position="85"/>
        <end position="253"/>
    </location>
</feature>
<evidence type="ECO:0000256" key="4">
    <source>
        <dbReference type="SAM" id="MobiDB-lite"/>
    </source>
</evidence>
<evidence type="ECO:0000256" key="1">
    <source>
        <dbReference type="ARBA" id="ARBA00022614"/>
    </source>
</evidence>
<dbReference type="Pfam" id="PF00931">
    <property type="entry name" value="NB-ARC"/>
    <property type="match status" value="1"/>
</dbReference>
<feature type="domain" description="R13L1/DRL21-like LRR repeat region" evidence="7">
    <location>
        <begin position="591"/>
        <end position="729"/>
    </location>
</feature>
<dbReference type="Gene3D" id="1.10.10.10">
    <property type="entry name" value="Winged helix-like DNA-binding domain superfamily/Winged helix DNA-binding domain"/>
    <property type="match status" value="1"/>
</dbReference>
<dbReference type="InterPro" id="IPR058922">
    <property type="entry name" value="WHD_DRP"/>
</dbReference>
<evidence type="ECO:0000256" key="2">
    <source>
        <dbReference type="ARBA" id="ARBA00022737"/>
    </source>
</evidence>
<keyword evidence="2" id="KW-0677">Repeat</keyword>
<name>A0AAP0SCC5_LIQFO</name>
<dbReference type="PANTHER" id="PTHR36766:SF40">
    <property type="entry name" value="DISEASE RESISTANCE PROTEIN RGA3"/>
    <property type="match status" value="1"/>
</dbReference>
<dbReference type="Gene3D" id="3.80.10.10">
    <property type="entry name" value="Ribonuclease Inhibitor"/>
    <property type="match status" value="2"/>
</dbReference>
<dbReference type="AlphaFoldDB" id="A0AAP0SCC5"/>
<dbReference type="PANTHER" id="PTHR36766">
    <property type="entry name" value="PLANT BROAD-SPECTRUM MILDEW RESISTANCE PROTEIN RPW8"/>
    <property type="match status" value="1"/>
</dbReference>
<dbReference type="InterPro" id="IPR042197">
    <property type="entry name" value="Apaf_helical"/>
</dbReference>
<evidence type="ECO:0000259" key="5">
    <source>
        <dbReference type="Pfam" id="PF00931"/>
    </source>
</evidence>
<feature type="domain" description="Disease resistance protein winged helix" evidence="6">
    <location>
        <begin position="338"/>
        <end position="409"/>
    </location>
</feature>
<dbReference type="FunFam" id="1.10.10.10:FF:000322">
    <property type="entry name" value="Probable disease resistance protein At1g63360"/>
    <property type="match status" value="1"/>
</dbReference>
<dbReference type="PRINTS" id="PR00364">
    <property type="entry name" value="DISEASERSIST"/>
</dbReference>
<dbReference type="FunFam" id="3.40.50.300:FF:001091">
    <property type="entry name" value="Probable disease resistance protein At1g61300"/>
    <property type="match status" value="1"/>
</dbReference>
<evidence type="ECO:0000259" key="6">
    <source>
        <dbReference type="Pfam" id="PF23559"/>
    </source>
</evidence>
<comment type="caution">
    <text evidence="8">The sequence shown here is derived from an EMBL/GenBank/DDBJ whole genome shotgun (WGS) entry which is preliminary data.</text>
</comment>